<accession>A0ABD1ELI0</accession>
<protein>
    <submittedName>
        <fullName evidence="1">Uncharacterized protein</fullName>
    </submittedName>
</protein>
<proteinExistence type="predicted"/>
<evidence type="ECO:0000313" key="1">
    <source>
        <dbReference type="EMBL" id="KAL1497345.1"/>
    </source>
</evidence>
<reference evidence="1 2" key="1">
    <citation type="submission" date="2024-05" db="EMBL/GenBank/DDBJ databases">
        <title>Genetic variation in Jamaican populations of the coffee berry borer (Hypothenemus hampei).</title>
        <authorList>
            <person name="Errbii M."/>
            <person name="Myrie A."/>
        </authorList>
    </citation>
    <scope>NUCLEOTIDE SEQUENCE [LARGE SCALE GENOMIC DNA]</scope>
    <source>
        <strain evidence="1">JA-Hopewell-2020-01-JO</strain>
        <tissue evidence="1">Whole body</tissue>
    </source>
</reference>
<dbReference type="Proteomes" id="UP001566132">
    <property type="component" value="Unassembled WGS sequence"/>
</dbReference>
<name>A0ABD1ELI0_HYPHA</name>
<dbReference type="AlphaFoldDB" id="A0ABD1ELI0"/>
<sequence>MGAILGPFPLYSIGESEEDVDLSEMDGDIAAPSKKINPPAIMKCGQKCFNRLEGF</sequence>
<keyword evidence="2" id="KW-1185">Reference proteome</keyword>
<evidence type="ECO:0000313" key="2">
    <source>
        <dbReference type="Proteomes" id="UP001566132"/>
    </source>
</evidence>
<dbReference type="EMBL" id="JBDJPC010000006">
    <property type="protein sequence ID" value="KAL1497345.1"/>
    <property type="molecule type" value="Genomic_DNA"/>
</dbReference>
<organism evidence="1 2">
    <name type="scientific">Hypothenemus hampei</name>
    <name type="common">Coffee berry borer</name>
    <dbReference type="NCBI Taxonomy" id="57062"/>
    <lineage>
        <taxon>Eukaryota</taxon>
        <taxon>Metazoa</taxon>
        <taxon>Ecdysozoa</taxon>
        <taxon>Arthropoda</taxon>
        <taxon>Hexapoda</taxon>
        <taxon>Insecta</taxon>
        <taxon>Pterygota</taxon>
        <taxon>Neoptera</taxon>
        <taxon>Endopterygota</taxon>
        <taxon>Coleoptera</taxon>
        <taxon>Polyphaga</taxon>
        <taxon>Cucujiformia</taxon>
        <taxon>Curculionidae</taxon>
        <taxon>Scolytinae</taxon>
        <taxon>Hypothenemus</taxon>
    </lineage>
</organism>
<gene>
    <name evidence="1" type="ORF">ABEB36_008327</name>
</gene>
<comment type="caution">
    <text evidence="1">The sequence shown here is derived from an EMBL/GenBank/DDBJ whole genome shotgun (WGS) entry which is preliminary data.</text>
</comment>